<dbReference type="InterPro" id="IPR036259">
    <property type="entry name" value="MFS_trans_sf"/>
</dbReference>
<feature type="transmembrane region" description="Helical" evidence="6">
    <location>
        <begin position="133"/>
        <end position="159"/>
    </location>
</feature>
<comment type="subcellular location">
    <subcellularLocation>
        <location evidence="1">Cell membrane</location>
        <topology evidence="1">Multi-pass membrane protein</topology>
    </subcellularLocation>
</comment>
<feature type="domain" description="Major facilitator superfamily (MFS) profile" evidence="7">
    <location>
        <begin position="9"/>
        <end position="435"/>
    </location>
</feature>
<evidence type="ECO:0000313" key="9">
    <source>
        <dbReference type="Proteomes" id="UP001596500"/>
    </source>
</evidence>
<dbReference type="Proteomes" id="UP001596500">
    <property type="component" value="Unassembled WGS sequence"/>
</dbReference>
<dbReference type="InterPro" id="IPR020846">
    <property type="entry name" value="MFS_dom"/>
</dbReference>
<proteinExistence type="predicted"/>
<feature type="transmembrane region" description="Helical" evidence="6">
    <location>
        <begin position="293"/>
        <end position="311"/>
    </location>
</feature>
<accession>A0ABW2RKT9</accession>
<dbReference type="Gene3D" id="1.20.1250.20">
    <property type="entry name" value="MFS general substrate transporter like domains"/>
    <property type="match status" value="1"/>
</dbReference>
<keyword evidence="4 6" id="KW-1133">Transmembrane helix</keyword>
<feature type="transmembrane region" description="Helical" evidence="6">
    <location>
        <begin position="258"/>
        <end position="281"/>
    </location>
</feature>
<evidence type="ECO:0000313" key="8">
    <source>
        <dbReference type="EMBL" id="MFC7441563.1"/>
    </source>
</evidence>
<keyword evidence="3 6" id="KW-0812">Transmembrane</keyword>
<feature type="transmembrane region" description="Helical" evidence="6">
    <location>
        <begin position="402"/>
        <end position="425"/>
    </location>
</feature>
<protein>
    <submittedName>
        <fullName evidence="8">MFS transporter</fullName>
    </submittedName>
</protein>
<feature type="transmembrane region" description="Helical" evidence="6">
    <location>
        <begin position="100"/>
        <end position="121"/>
    </location>
</feature>
<feature type="transmembrane region" description="Helical" evidence="6">
    <location>
        <begin position="165"/>
        <end position="184"/>
    </location>
</feature>
<evidence type="ECO:0000256" key="6">
    <source>
        <dbReference type="SAM" id="Phobius"/>
    </source>
</evidence>
<evidence type="ECO:0000256" key="1">
    <source>
        <dbReference type="ARBA" id="ARBA00004651"/>
    </source>
</evidence>
<dbReference type="RefSeq" id="WP_379864863.1">
    <property type="nucleotide sequence ID" value="NZ_JBHTBW010000027.1"/>
</dbReference>
<evidence type="ECO:0000256" key="5">
    <source>
        <dbReference type="ARBA" id="ARBA00023136"/>
    </source>
</evidence>
<feature type="transmembrane region" description="Helical" evidence="6">
    <location>
        <begin position="323"/>
        <end position="341"/>
    </location>
</feature>
<dbReference type="PROSITE" id="PS50850">
    <property type="entry name" value="MFS"/>
    <property type="match status" value="1"/>
</dbReference>
<feature type="transmembrane region" description="Helical" evidence="6">
    <location>
        <begin position="196"/>
        <end position="214"/>
    </location>
</feature>
<dbReference type="EMBL" id="JBHTBW010000027">
    <property type="protein sequence ID" value="MFC7441563.1"/>
    <property type="molecule type" value="Genomic_DNA"/>
</dbReference>
<gene>
    <name evidence="8" type="ORF">ACFQNG_10425</name>
</gene>
<keyword evidence="2" id="KW-0813">Transport</keyword>
<dbReference type="Pfam" id="PF07690">
    <property type="entry name" value="MFS_1"/>
    <property type="match status" value="2"/>
</dbReference>
<keyword evidence="5 6" id="KW-0472">Membrane</keyword>
<evidence type="ECO:0000256" key="2">
    <source>
        <dbReference type="ARBA" id="ARBA00022448"/>
    </source>
</evidence>
<feature type="transmembrane region" description="Helical" evidence="6">
    <location>
        <begin position="42"/>
        <end position="63"/>
    </location>
</feature>
<dbReference type="PRINTS" id="PR01036">
    <property type="entry name" value="TCRTETB"/>
</dbReference>
<feature type="transmembrane region" description="Helical" evidence="6">
    <location>
        <begin position="347"/>
        <end position="368"/>
    </location>
</feature>
<dbReference type="InterPro" id="IPR011701">
    <property type="entry name" value="MFS"/>
</dbReference>
<evidence type="ECO:0000256" key="3">
    <source>
        <dbReference type="ARBA" id="ARBA00022692"/>
    </source>
</evidence>
<dbReference type="PANTHER" id="PTHR42718">
    <property type="entry name" value="MAJOR FACILITATOR SUPERFAMILY MULTIDRUG TRANSPORTER MFSC"/>
    <property type="match status" value="1"/>
</dbReference>
<organism evidence="8 9">
    <name type="scientific">Laceyella putida</name>
    <dbReference type="NCBI Taxonomy" id="110101"/>
    <lineage>
        <taxon>Bacteria</taxon>
        <taxon>Bacillati</taxon>
        <taxon>Bacillota</taxon>
        <taxon>Bacilli</taxon>
        <taxon>Bacillales</taxon>
        <taxon>Thermoactinomycetaceae</taxon>
        <taxon>Laceyella</taxon>
    </lineage>
</organism>
<dbReference type="CDD" id="cd17321">
    <property type="entry name" value="MFS_MMR_MDR_like"/>
    <property type="match status" value="1"/>
</dbReference>
<sequence>MNRNKELLLIVSLLAGTIIVPINSTMIAVGLSSISGYFHESLASISWVVTIYLIAMAVTQPIAGKLGDIYGYRRIYLWGLLLFLISSVACAFSFNLPWLIAFRSLQAIGGALISPNAMAIIRLAVSKRRLAKVLGLLGMGMGLGAAFGPLLGSTLISLWGWKSIFWVNVPFLLFAIGATLFVLPKQDERKPTPLDLLGSLYLAVSFTLLILLTHPQSTRGYLIMGALLILFAVLFVLREIRVEEPLIQFSLFKNSTFATANLSILLSNFVMYATLLAMPLILETDFKLTTQKVGLIMFVFSISMSLAGWIGGQLTTRWGNRKMIALSFVVSVLASMLYLGLNLVDKIPYLIIALIVGGIAGGLGMSAMQMASLQSVNKEMSGSASGIFSTFRYFGSMISSTLVSLLVGSSTLFFVLIIMSVLGIVTSRGIELEGVAPSKESV</sequence>
<reference evidence="9" key="1">
    <citation type="journal article" date="2019" name="Int. J. Syst. Evol. Microbiol.">
        <title>The Global Catalogue of Microorganisms (GCM) 10K type strain sequencing project: providing services to taxonomists for standard genome sequencing and annotation.</title>
        <authorList>
            <consortium name="The Broad Institute Genomics Platform"/>
            <consortium name="The Broad Institute Genome Sequencing Center for Infectious Disease"/>
            <person name="Wu L."/>
            <person name="Ma J."/>
        </authorList>
    </citation>
    <scope>NUCLEOTIDE SEQUENCE [LARGE SCALE GENOMIC DNA]</scope>
    <source>
        <strain evidence="9">CGMCC 1.12942</strain>
    </source>
</reference>
<evidence type="ECO:0000256" key="4">
    <source>
        <dbReference type="ARBA" id="ARBA00022989"/>
    </source>
</evidence>
<dbReference type="PANTHER" id="PTHR42718:SF9">
    <property type="entry name" value="MAJOR FACILITATOR SUPERFAMILY MULTIDRUG TRANSPORTER MFSC"/>
    <property type="match status" value="1"/>
</dbReference>
<feature type="transmembrane region" description="Helical" evidence="6">
    <location>
        <begin position="220"/>
        <end position="237"/>
    </location>
</feature>
<comment type="caution">
    <text evidence="8">The sequence shown here is derived from an EMBL/GenBank/DDBJ whole genome shotgun (WGS) entry which is preliminary data.</text>
</comment>
<dbReference type="SUPFAM" id="SSF103473">
    <property type="entry name" value="MFS general substrate transporter"/>
    <property type="match status" value="1"/>
</dbReference>
<keyword evidence="9" id="KW-1185">Reference proteome</keyword>
<name>A0ABW2RKT9_9BACL</name>
<dbReference type="Gene3D" id="1.20.1720.10">
    <property type="entry name" value="Multidrug resistance protein D"/>
    <property type="match status" value="1"/>
</dbReference>
<evidence type="ECO:0000259" key="7">
    <source>
        <dbReference type="PROSITE" id="PS50850"/>
    </source>
</evidence>
<feature type="transmembrane region" description="Helical" evidence="6">
    <location>
        <begin position="75"/>
        <end position="94"/>
    </location>
</feature>